<organism evidence="1 2">
    <name type="scientific">Hyaloperonospora brassicae</name>
    <name type="common">Brassica downy mildew</name>
    <name type="synonym">Peronospora brassicae</name>
    <dbReference type="NCBI Taxonomy" id="162125"/>
    <lineage>
        <taxon>Eukaryota</taxon>
        <taxon>Sar</taxon>
        <taxon>Stramenopiles</taxon>
        <taxon>Oomycota</taxon>
        <taxon>Peronosporomycetes</taxon>
        <taxon>Peronosporales</taxon>
        <taxon>Peronosporaceae</taxon>
        <taxon>Hyaloperonospora</taxon>
    </lineage>
</organism>
<dbReference type="AlphaFoldDB" id="A0AAV0U225"/>
<sequence length="358" mass="40097">MTNNNNNNNNTNNTLSIKRLRIESRQQTHPLLSDIVALLPSAFTAFLPPEDVLRLLTHCSPLLSQDVCDAVAAQGLATFYAREEQEAQVGSGCMRDWTRLVLWNSPLDHLDGYRCSHSYLSCRTPSTNDLSLPTRRHLLEALCVVHKGIRPHCFRVLQLDRSFARRQYGVLQPVVLALAAMEEPSMGTTTATATTATTSMVEAHWNGIHVDVAGDATHCVFCDANALSMIDGPLNPQFRPAEYEFLLRQHCRDVYQPLKRFMARHLQHVRYVRFPRRYTKVNDRYTEVNGSATGDNNNNNNNSEWIDVIVGCTTGGVLCGVYLTEVRLPRASAAHGLAPGAYPFDASAIDRTRLRITY</sequence>
<protein>
    <recommendedName>
        <fullName evidence="3">F-box domain-containing protein</fullName>
    </recommendedName>
</protein>
<evidence type="ECO:0008006" key="3">
    <source>
        <dbReference type="Google" id="ProtNLM"/>
    </source>
</evidence>
<evidence type="ECO:0000313" key="2">
    <source>
        <dbReference type="Proteomes" id="UP001162031"/>
    </source>
</evidence>
<reference evidence="1" key="1">
    <citation type="submission" date="2022-12" db="EMBL/GenBank/DDBJ databases">
        <authorList>
            <person name="Webb A."/>
        </authorList>
    </citation>
    <scope>NUCLEOTIDE SEQUENCE</scope>
    <source>
        <strain evidence="1">Hp1</strain>
    </source>
</reference>
<dbReference type="EMBL" id="CANTFL010001059">
    <property type="protein sequence ID" value="CAI5730841.1"/>
    <property type="molecule type" value="Genomic_DNA"/>
</dbReference>
<accession>A0AAV0U225</accession>
<name>A0AAV0U225_HYABA</name>
<gene>
    <name evidence="1" type="ORF">HBR001_LOCUS4988</name>
</gene>
<evidence type="ECO:0000313" key="1">
    <source>
        <dbReference type="EMBL" id="CAI5730841.1"/>
    </source>
</evidence>
<dbReference type="Proteomes" id="UP001162031">
    <property type="component" value="Unassembled WGS sequence"/>
</dbReference>
<proteinExistence type="predicted"/>
<keyword evidence="2" id="KW-1185">Reference proteome</keyword>
<comment type="caution">
    <text evidence="1">The sequence shown here is derived from an EMBL/GenBank/DDBJ whole genome shotgun (WGS) entry which is preliminary data.</text>
</comment>